<protein>
    <submittedName>
        <fullName evidence="2">Uncharacterized protein</fullName>
    </submittedName>
</protein>
<evidence type="ECO:0000256" key="1">
    <source>
        <dbReference type="SAM" id="MobiDB-lite"/>
    </source>
</evidence>
<dbReference type="GeneID" id="25728593"/>
<reference evidence="2 3" key="1">
    <citation type="journal article" date="2013" name="BMC Genomics">
        <title>Reconstruction of the lipid metabolism for the microalga Monoraphidium neglectum from its genome sequence reveals characteristics suitable for biofuel production.</title>
        <authorList>
            <person name="Bogen C."/>
            <person name="Al-Dilaimi A."/>
            <person name="Albersmeier A."/>
            <person name="Wichmann J."/>
            <person name="Grundmann M."/>
            <person name="Rupp O."/>
            <person name="Lauersen K.J."/>
            <person name="Blifernez-Klassen O."/>
            <person name="Kalinowski J."/>
            <person name="Goesmann A."/>
            <person name="Mussgnug J.H."/>
            <person name="Kruse O."/>
        </authorList>
    </citation>
    <scope>NUCLEOTIDE SEQUENCE [LARGE SCALE GENOMIC DNA]</scope>
    <source>
        <strain evidence="2 3">SAG 48.87</strain>
    </source>
</reference>
<feature type="region of interest" description="Disordered" evidence="1">
    <location>
        <begin position="65"/>
        <end position="85"/>
    </location>
</feature>
<dbReference type="KEGG" id="mng:MNEG_11340"/>
<feature type="compositionally biased region" description="Basic and acidic residues" evidence="1">
    <location>
        <begin position="72"/>
        <end position="85"/>
    </location>
</feature>
<dbReference type="Proteomes" id="UP000054498">
    <property type="component" value="Unassembled WGS sequence"/>
</dbReference>
<keyword evidence="3" id="KW-1185">Reference proteome</keyword>
<accession>A0A0D2MPP8</accession>
<evidence type="ECO:0000313" key="2">
    <source>
        <dbReference type="EMBL" id="KIY96620.1"/>
    </source>
</evidence>
<gene>
    <name evidence="2" type="ORF">MNEG_11340</name>
</gene>
<evidence type="ECO:0000313" key="3">
    <source>
        <dbReference type="Proteomes" id="UP000054498"/>
    </source>
</evidence>
<proteinExistence type="predicted"/>
<organism evidence="2 3">
    <name type="scientific">Monoraphidium neglectum</name>
    <dbReference type="NCBI Taxonomy" id="145388"/>
    <lineage>
        <taxon>Eukaryota</taxon>
        <taxon>Viridiplantae</taxon>
        <taxon>Chlorophyta</taxon>
        <taxon>core chlorophytes</taxon>
        <taxon>Chlorophyceae</taxon>
        <taxon>CS clade</taxon>
        <taxon>Sphaeropleales</taxon>
        <taxon>Selenastraceae</taxon>
        <taxon>Monoraphidium</taxon>
    </lineage>
</organism>
<sequence>MADGTQRASIDGGVGGDVTSFAACGVPPAGALGMFSANDSELLCSASAADVEDAIRAAQEELALEGRRHHQDARSEAKRAELADR</sequence>
<dbReference type="AlphaFoldDB" id="A0A0D2MPP8"/>
<name>A0A0D2MPP8_9CHLO</name>
<dbReference type="RefSeq" id="XP_013895640.1">
    <property type="nucleotide sequence ID" value="XM_014040186.1"/>
</dbReference>
<dbReference type="EMBL" id="KK102919">
    <property type="protein sequence ID" value="KIY96620.1"/>
    <property type="molecule type" value="Genomic_DNA"/>
</dbReference>